<gene>
    <name evidence="6" type="ORF">EUB48_15075</name>
</gene>
<dbReference type="AlphaFoldDB" id="A0A515DDK2"/>
<organism evidence="6 7">
    <name type="scientific">Rhodoferax sediminis</name>
    <dbReference type="NCBI Taxonomy" id="2509614"/>
    <lineage>
        <taxon>Bacteria</taxon>
        <taxon>Pseudomonadati</taxon>
        <taxon>Pseudomonadota</taxon>
        <taxon>Betaproteobacteria</taxon>
        <taxon>Burkholderiales</taxon>
        <taxon>Comamonadaceae</taxon>
        <taxon>Rhodoferax</taxon>
    </lineage>
</organism>
<dbReference type="CDD" id="cd00038">
    <property type="entry name" value="CAP_ED"/>
    <property type="match status" value="1"/>
</dbReference>
<feature type="domain" description="Cyclic nucleotide-binding" evidence="4">
    <location>
        <begin position="22"/>
        <end position="142"/>
    </location>
</feature>
<dbReference type="RefSeq" id="WP_142819911.1">
    <property type="nucleotide sequence ID" value="NZ_CP035503.1"/>
</dbReference>
<evidence type="ECO:0000256" key="1">
    <source>
        <dbReference type="ARBA" id="ARBA00023015"/>
    </source>
</evidence>
<accession>A0A515DDK2</accession>
<dbReference type="InterPro" id="IPR018490">
    <property type="entry name" value="cNMP-bd_dom_sf"/>
</dbReference>
<dbReference type="EMBL" id="CP035503">
    <property type="protein sequence ID" value="QDL38465.1"/>
    <property type="molecule type" value="Genomic_DNA"/>
</dbReference>
<dbReference type="Proteomes" id="UP000316798">
    <property type="component" value="Chromosome"/>
</dbReference>
<dbReference type="GO" id="GO:0003677">
    <property type="term" value="F:DNA binding"/>
    <property type="evidence" value="ECO:0007669"/>
    <property type="project" value="UniProtKB-KW"/>
</dbReference>
<dbReference type="SMART" id="SM00419">
    <property type="entry name" value="HTH_CRP"/>
    <property type="match status" value="1"/>
</dbReference>
<dbReference type="PROSITE" id="PS50042">
    <property type="entry name" value="CNMP_BINDING_3"/>
    <property type="match status" value="1"/>
</dbReference>
<proteinExistence type="predicted"/>
<dbReference type="PANTHER" id="PTHR24567:SF74">
    <property type="entry name" value="HTH-TYPE TRANSCRIPTIONAL REGULATOR ARCR"/>
    <property type="match status" value="1"/>
</dbReference>
<keyword evidence="3" id="KW-0804">Transcription</keyword>
<dbReference type="SUPFAM" id="SSF51206">
    <property type="entry name" value="cAMP-binding domain-like"/>
    <property type="match status" value="1"/>
</dbReference>
<evidence type="ECO:0000313" key="6">
    <source>
        <dbReference type="EMBL" id="QDL38465.1"/>
    </source>
</evidence>
<dbReference type="SMART" id="SM00100">
    <property type="entry name" value="cNMP"/>
    <property type="match status" value="1"/>
</dbReference>
<reference evidence="6 7" key="1">
    <citation type="submission" date="2019-01" db="EMBL/GenBank/DDBJ databases">
        <title>Genomic insights into a novel species Rhodoferax sp.</title>
        <authorList>
            <person name="Jin L."/>
        </authorList>
    </citation>
    <scope>NUCLEOTIDE SEQUENCE [LARGE SCALE GENOMIC DNA]</scope>
    <source>
        <strain evidence="6 7">CHu59-6-5</strain>
    </source>
</reference>
<dbReference type="KEGG" id="rhf:EUB48_15075"/>
<keyword evidence="2" id="KW-0238">DNA-binding</keyword>
<dbReference type="OrthoDB" id="6675893at2"/>
<dbReference type="InterPro" id="IPR012318">
    <property type="entry name" value="HTH_CRP"/>
</dbReference>
<keyword evidence="7" id="KW-1185">Reference proteome</keyword>
<dbReference type="Pfam" id="PF00027">
    <property type="entry name" value="cNMP_binding"/>
    <property type="match status" value="1"/>
</dbReference>
<evidence type="ECO:0000313" key="7">
    <source>
        <dbReference type="Proteomes" id="UP000316798"/>
    </source>
</evidence>
<dbReference type="Gene3D" id="2.60.120.10">
    <property type="entry name" value="Jelly Rolls"/>
    <property type="match status" value="1"/>
</dbReference>
<dbReference type="GO" id="GO:0003700">
    <property type="term" value="F:DNA-binding transcription factor activity"/>
    <property type="evidence" value="ECO:0007669"/>
    <property type="project" value="TreeGrafter"/>
</dbReference>
<keyword evidence="1" id="KW-0805">Transcription regulation</keyword>
<evidence type="ECO:0000256" key="3">
    <source>
        <dbReference type="ARBA" id="ARBA00023163"/>
    </source>
</evidence>
<protein>
    <submittedName>
        <fullName evidence="6">Crp/Fnr family transcriptional regulator</fullName>
    </submittedName>
</protein>
<dbReference type="InterPro" id="IPR050397">
    <property type="entry name" value="Env_Response_Regulators"/>
</dbReference>
<name>A0A515DDK2_9BURK</name>
<dbReference type="GO" id="GO:0005829">
    <property type="term" value="C:cytosol"/>
    <property type="evidence" value="ECO:0007669"/>
    <property type="project" value="TreeGrafter"/>
</dbReference>
<evidence type="ECO:0000256" key="2">
    <source>
        <dbReference type="ARBA" id="ARBA00023125"/>
    </source>
</evidence>
<dbReference type="InterPro" id="IPR036390">
    <property type="entry name" value="WH_DNA-bd_sf"/>
</dbReference>
<dbReference type="PROSITE" id="PS51063">
    <property type="entry name" value="HTH_CRP_2"/>
    <property type="match status" value="1"/>
</dbReference>
<feature type="domain" description="HTH crp-type" evidence="5">
    <location>
        <begin position="156"/>
        <end position="229"/>
    </location>
</feature>
<dbReference type="PANTHER" id="PTHR24567">
    <property type="entry name" value="CRP FAMILY TRANSCRIPTIONAL REGULATORY PROTEIN"/>
    <property type="match status" value="1"/>
</dbReference>
<dbReference type="InterPro" id="IPR000595">
    <property type="entry name" value="cNMP-bd_dom"/>
</dbReference>
<dbReference type="PRINTS" id="PR00034">
    <property type="entry name" value="HTHCRP"/>
</dbReference>
<evidence type="ECO:0000259" key="4">
    <source>
        <dbReference type="PROSITE" id="PS50042"/>
    </source>
</evidence>
<dbReference type="SUPFAM" id="SSF46785">
    <property type="entry name" value="Winged helix' DNA-binding domain"/>
    <property type="match status" value="1"/>
</dbReference>
<dbReference type="Pfam" id="PF13545">
    <property type="entry name" value="HTH_Crp_2"/>
    <property type="match status" value="1"/>
</dbReference>
<dbReference type="InterPro" id="IPR014710">
    <property type="entry name" value="RmlC-like_jellyroll"/>
</dbReference>
<sequence length="237" mass="26259">MPKTVRPTYRPLARALLGRDPWFSHFDGATLDRFVKEGDLRQLASGEVLCRRGEAIGSLCVVIEGVLDVSHSAESGKRHVWSYLGPGQVMNLIPILDDQLSIHDVCAHGDSTLLLIPKESFLAAVTGQPDIARLLLRLLCLRSRVLYEHAADNALLSLRARCARMLLSLMAVHGLPRPSGVAISLKLSQDEFADMLGRTRQSVNRELKQLERENIISMSYSHFVVRDEQALSAIVGE</sequence>
<evidence type="ECO:0000259" key="5">
    <source>
        <dbReference type="PROSITE" id="PS51063"/>
    </source>
</evidence>